<sequence length="265" mass="29329">MAGGLNSFVALLIDGDNISPTIIPALVDKSATYGTLYTAVVCGNPKRLEQEDWKFCLQEYSMIGSLRFASHPPISIPHDMALELREGLPKDGAAVYTFGKRPRRIWPEDHRVNCVYFDELDVLPVTPAEPERPSHDLSSTTTGTPHQQPAASATVGATRHPTLALPRRTTLARPIDQATLEGLAMAILYSPVLEDGYHDLAPVGEFMRQVAKLDHRHYGYDRLRDMVEASGIADVKWPVLVRLKKDVAVEIKPPSAWTVSDDHDE</sequence>
<organism evidence="2 3">
    <name type="scientific">Elasticomyces elasticus</name>
    <dbReference type="NCBI Taxonomy" id="574655"/>
    <lineage>
        <taxon>Eukaryota</taxon>
        <taxon>Fungi</taxon>
        <taxon>Dikarya</taxon>
        <taxon>Ascomycota</taxon>
        <taxon>Pezizomycotina</taxon>
        <taxon>Dothideomycetes</taxon>
        <taxon>Dothideomycetidae</taxon>
        <taxon>Mycosphaerellales</taxon>
        <taxon>Teratosphaeriaceae</taxon>
        <taxon>Elasticomyces</taxon>
    </lineage>
</organism>
<proteinExistence type="predicted"/>
<dbReference type="Proteomes" id="UP001310594">
    <property type="component" value="Unassembled WGS sequence"/>
</dbReference>
<gene>
    <name evidence="2" type="ORF">LTR97_011164</name>
</gene>
<reference evidence="2" key="1">
    <citation type="submission" date="2023-08" db="EMBL/GenBank/DDBJ databases">
        <title>Black Yeasts Isolated from many extreme environments.</title>
        <authorList>
            <person name="Coleine C."/>
            <person name="Stajich J.E."/>
            <person name="Selbmann L."/>
        </authorList>
    </citation>
    <scope>NUCLEOTIDE SEQUENCE</scope>
    <source>
        <strain evidence="2">CCFEE 5810</strain>
    </source>
</reference>
<dbReference type="Gene3D" id="3.30.420.610">
    <property type="entry name" value="LOTUS domain-like"/>
    <property type="match status" value="1"/>
</dbReference>
<dbReference type="AlphaFoldDB" id="A0AAN7ZYS3"/>
<feature type="region of interest" description="Disordered" evidence="1">
    <location>
        <begin position="127"/>
        <end position="157"/>
    </location>
</feature>
<dbReference type="EMBL" id="JAVRQU010000020">
    <property type="protein sequence ID" value="KAK5691993.1"/>
    <property type="molecule type" value="Genomic_DNA"/>
</dbReference>
<feature type="compositionally biased region" description="Polar residues" evidence="1">
    <location>
        <begin position="136"/>
        <end position="151"/>
    </location>
</feature>
<dbReference type="InterPro" id="IPR041966">
    <property type="entry name" value="LOTUS-like"/>
</dbReference>
<name>A0AAN7ZYS3_9PEZI</name>
<accession>A0AAN7ZYS3</accession>
<evidence type="ECO:0008006" key="4">
    <source>
        <dbReference type="Google" id="ProtNLM"/>
    </source>
</evidence>
<comment type="caution">
    <text evidence="2">The sequence shown here is derived from an EMBL/GenBank/DDBJ whole genome shotgun (WGS) entry which is preliminary data.</text>
</comment>
<evidence type="ECO:0000256" key="1">
    <source>
        <dbReference type="SAM" id="MobiDB-lite"/>
    </source>
</evidence>
<protein>
    <recommendedName>
        <fullName evidence="4">HTH OST-type domain-containing protein</fullName>
    </recommendedName>
</protein>
<evidence type="ECO:0000313" key="3">
    <source>
        <dbReference type="Proteomes" id="UP001310594"/>
    </source>
</evidence>
<evidence type="ECO:0000313" key="2">
    <source>
        <dbReference type="EMBL" id="KAK5691993.1"/>
    </source>
</evidence>